<reference evidence="2 3" key="1">
    <citation type="journal article" date="2009" name="Nat. Genet.">
        <title>The genome of the cucumber, Cucumis sativus L.</title>
        <authorList>
            <person name="Huang S."/>
            <person name="Li R."/>
            <person name="Zhang Z."/>
            <person name="Li L."/>
            <person name="Gu X."/>
            <person name="Fan W."/>
            <person name="Lucas W.J."/>
            <person name="Wang X."/>
            <person name="Xie B."/>
            <person name="Ni P."/>
            <person name="Ren Y."/>
            <person name="Zhu H."/>
            <person name="Li J."/>
            <person name="Lin K."/>
            <person name="Jin W."/>
            <person name="Fei Z."/>
            <person name="Li G."/>
            <person name="Staub J."/>
            <person name="Kilian A."/>
            <person name="van der Vossen E.A."/>
            <person name="Wu Y."/>
            <person name="Guo J."/>
            <person name="He J."/>
            <person name="Jia Z."/>
            <person name="Ren Y."/>
            <person name="Tian G."/>
            <person name="Lu Y."/>
            <person name="Ruan J."/>
            <person name="Qian W."/>
            <person name="Wang M."/>
            <person name="Huang Q."/>
            <person name="Li B."/>
            <person name="Xuan Z."/>
            <person name="Cao J."/>
            <person name="Asan"/>
            <person name="Wu Z."/>
            <person name="Zhang J."/>
            <person name="Cai Q."/>
            <person name="Bai Y."/>
            <person name="Zhao B."/>
            <person name="Han Y."/>
            <person name="Li Y."/>
            <person name="Li X."/>
            <person name="Wang S."/>
            <person name="Shi Q."/>
            <person name="Liu S."/>
            <person name="Cho W.K."/>
            <person name="Kim J.Y."/>
            <person name="Xu Y."/>
            <person name="Heller-Uszynska K."/>
            <person name="Miao H."/>
            <person name="Cheng Z."/>
            <person name="Zhang S."/>
            <person name="Wu J."/>
            <person name="Yang Y."/>
            <person name="Kang H."/>
            <person name="Li M."/>
            <person name="Liang H."/>
            <person name="Ren X."/>
            <person name="Shi Z."/>
            <person name="Wen M."/>
            <person name="Jian M."/>
            <person name="Yang H."/>
            <person name="Zhang G."/>
            <person name="Yang Z."/>
            <person name="Chen R."/>
            <person name="Liu S."/>
            <person name="Li J."/>
            <person name="Ma L."/>
            <person name="Liu H."/>
            <person name="Zhou Y."/>
            <person name="Zhao J."/>
            <person name="Fang X."/>
            <person name="Li G."/>
            <person name="Fang L."/>
            <person name="Li Y."/>
            <person name="Liu D."/>
            <person name="Zheng H."/>
            <person name="Zhang Y."/>
            <person name="Qin N."/>
            <person name="Li Z."/>
            <person name="Yang G."/>
            <person name="Yang S."/>
            <person name="Bolund L."/>
            <person name="Kristiansen K."/>
            <person name="Zheng H."/>
            <person name="Li S."/>
            <person name="Zhang X."/>
            <person name="Yang H."/>
            <person name="Wang J."/>
            <person name="Sun R."/>
            <person name="Zhang B."/>
            <person name="Jiang S."/>
            <person name="Wang J."/>
            <person name="Du Y."/>
            <person name="Li S."/>
        </authorList>
    </citation>
    <scope>NUCLEOTIDE SEQUENCE [LARGE SCALE GENOMIC DNA]</scope>
    <source>
        <strain evidence="3">cv. 9930</strain>
    </source>
</reference>
<protein>
    <submittedName>
        <fullName evidence="2">Uncharacterized protein</fullName>
    </submittedName>
</protein>
<reference evidence="2 3" key="4">
    <citation type="journal article" date="2011" name="BMC Genomics">
        <title>RNA-Seq improves annotation of protein-coding genes in the cucumber genome.</title>
        <authorList>
            <person name="Li Z."/>
            <person name="Zhang Z."/>
            <person name="Yan P."/>
            <person name="Huang S."/>
            <person name="Fei Z."/>
            <person name="Lin K."/>
        </authorList>
    </citation>
    <scope>NUCLEOTIDE SEQUENCE [LARGE SCALE GENOMIC DNA]</scope>
    <source>
        <strain evidence="3">cv. 9930</strain>
    </source>
</reference>
<reference evidence="2 3" key="3">
    <citation type="journal article" date="2010" name="BMC Genomics">
        <title>Transcriptome sequencing and comparative analysis of cucumber flowers with different sex types.</title>
        <authorList>
            <person name="Guo S."/>
            <person name="Zheng Y."/>
            <person name="Joung J.G."/>
            <person name="Liu S."/>
            <person name="Zhang Z."/>
            <person name="Crasta O.R."/>
            <person name="Sobral B.W."/>
            <person name="Xu Y."/>
            <person name="Huang S."/>
            <person name="Fei Z."/>
        </authorList>
    </citation>
    <scope>NUCLEOTIDE SEQUENCE [LARGE SCALE GENOMIC DNA]</scope>
    <source>
        <strain evidence="3">cv. 9930</strain>
    </source>
</reference>
<keyword evidence="3" id="KW-1185">Reference proteome</keyword>
<reference evidence="2 3" key="2">
    <citation type="journal article" date="2009" name="PLoS ONE">
        <title>An integrated genetic and cytogenetic map of the cucumber genome.</title>
        <authorList>
            <person name="Ren Y."/>
            <person name="Zhang Z."/>
            <person name="Liu J."/>
            <person name="Staub J.E."/>
            <person name="Han Y."/>
            <person name="Cheng Z."/>
            <person name="Li X."/>
            <person name="Lu J."/>
            <person name="Miao H."/>
            <person name="Kang H."/>
            <person name="Xie B."/>
            <person name="Gu X."/>
            <person name="Wang X."/>
            <person name="Du Y."/>
            <person name="Jin W."/>
            <person name="Huang S."/>
        </authorList>
    </citation>
    <scope>NUCLEOTIDE SEQUENCE [LARGE SCALE GENOMIC DNA]</scope>
    <source>
        <strain evidence="3">cv. 9930</strain>
    </source>
</reference>
<accession>A0A0A0LF89</accession>
<dbReference type="Gramene" id="KGN60438">
    <property type="protein sequence ID" value="KGN60438"/>
    <property type="gene ID" value="Csa_3G910750"/>
</dbReference>
<dbReference type="AlphaFoldDB" id="A0A0A0LF89"/>
<organism evidence="2 3">
    <name type="scientific">Cucumis sativus</name>
    <name type="common">Cucumber</name>
    <dbReference type="NCBI Taxonomy" id="3659"/>
    <lineage>
        <taxon>Eukaryota</taxon>
        <taxon>Viridiplantae</taxon>
        <taxon>Streptophyta</taxon>
        <taxon>Embryophyta</taxon>
        <taxon>Tracheophyta</taxon>
        <taxon>Spermatophyta</taxon>
        <taxon>Magnoliopsida</taxon>
        <taxon>eudicotyledons</taxon>
        <taxon>Gunneridae</taxon>
        <taxon>Pentapetalae</taxon>
        <taxon>rosids</taxon>
        <taxon>fabids</taxon>
        <taxon>Cucurbitales</taxon>
        <taxon>Cucurbitaceae</taxon>
        <taxon>Benincaseae</taxon>
        <taxon>Cucumis</taxon>
    </lineage>
</organism>
<evidence type="ECO:0000313" key="2">
    <source>
        <dbReference type="EMBL" id="KGN60438.1"/>
    </source>
</evidence>
<keyword evidence="1" id="KW-1133">Transmembrane helix</keyword>
<evidence type="ECO:0000256" key="1">
    <source>
        <dbReference type="SAM" id="Phobius"/>
    </source>
</evidence>
<proteinExistence type="predicted"/>
<evidence type="ECO:0000313" key="3">
    <source>
        <dbReference type="Proteomes" id="UP000029981"/>
    </source>
</evidence>
<feature type="transmembrane region" description="Helical" evidence="1">
    <location>
        <begin position="94"/>
        <end position="111"/>
    </location>
</feature>
<dbReference type="Proteomes" id="UP000029981">
    <property type="component" value="Chromosome 3"/>
</dbReference>
<keyword evidence="1" id="KW-0472">Membrane</keyword>
<sequence>MSYLKMKLNQTLLQFASHFAFLRLRRQSFVFVFVFGASPSSSSFVNSSFVFLLHEFTWVRLLHSWVRSPLSVLHSPFVAIRHFPFSVGSFAAKFSGQAILILIVDLLFLFLDRNRG</sequence>
<name>A0A0A0LF89_CUCSA</name>
<keyword evidence="1" id="KW-0812">Transmembrane</keyword>
<dbReference type="EMBL" id="CM002924">
    <property type="protein sequence ID" value="KGN60438.1"/>
    <property type="molecule type" value="Genomic_DNA"/>
</dbReference>
<gene>
    <name evidence="2" type="ORF">Csa_3G910750</name>
</gene>
<feature type="transmembrane region" description="Helical" evidence="1">
    <location>
        <begin position="29"/>
        <end position="53"/>
    </location>
</feature>